<keyword evidence="3" id="KW-0479">Metal-binding</keyword>
<evidence type="ECO:0000259" key="7">
    <source>
        <dbReference type="PROSITE" id="PS51918"/>
    </source>
</evidence>
<sequence length="436" mass="49793">MIVLIYPKDPNNTKNSSSFMQASLDMPPLGLLYLGTVIKKSGEPVKVFDFNSLENQDMEDEMIQKIVQLKPQIIGFSVATTSYPYTCELAKKMKKILNETIFIWGGHHVSFQSEEPLKRGIADIVIRGEGEEVILKIIRILKDYGNNYKQHLKDVEGISYIYQNQIHYNKPDYLVVKDLENVPIPDRTLLDLSKYKNASTILASRGCIGKCKFCASACMGLPREREISSIIYEMDMLVKRYGYRHINFVDNVFAYNKKRTKELLEAICKKQLPVTFSAEVNINFMDEEIVELFKKAGLKFVQFGIESGNNKILKSINKTISIERSHSIVKRCLEEGIHVVCSMLIGLPEDTEETIAETVAMAKQFKKEGAQIVLSCMVPYPGSEVFEKADELGIKIENWDYAQWNMTNRSVISTKYLSRRKIDKLYNQALSELNAI</sequence>
<evidence type="ECO:0000256" key="4">
    <source>
        <dbReference type="ARBA" id="ARBA00023004"/>
    </source>
</evidence>
<keyword evidence="4" id="KW-0408">Iron</keyword>
<comment type="caution">
    <text evidence="8">The sequence shown here is derived from an EMBL/GenBank/DDBJ whole genome shotgun (WGS) entry which is preliminary data.</text>
</comment>
<dbReference type="PROSITE" id="PS51332">
    <property type="entry name" value="B12_BINDING"/>
    <property type="match status" value="1"/>
</dbReference>
<evidence type="ECO:0000313" key="9">
    <source>
        <dbReference type="Proteomes" id="UP001549106"/>
    </source>
</evidence>
<keyword evidence="5" id="KW-0411">Iron-sulfur</keyword>
<dbReference type="SFLD" id="SFLDG01123">
    <property type="entry name" value="methyltransferase_(Class_B)"/>
    <property type="match status" value="1"/>
</dbReference>
<name>A0ABV2MB29_9FIRM</name>
<dbReference type="InterPro" id="IPR006158">
    <property type="entry name" value="Cobalamin-bd"/>
</dbReference>
<dbReference type="InterPro" id="IPR023404">
    <property type="entry name" value="rSAM_horseshoe"/>
</dbReference>
<proteinExistence type="predicted"/>
<comment type="cofactor">
    <cofactor evidence="1">
        <name>[4Fe-4S] cluster</name>
        <dbReference type="ChEBI" id="CHEBI:49883"/>
    </cofactor>
</comment>
<dbReference type="SUPFAM" id="SSF102114">
    <property type="entry name" value="Radical SAM enzymes"/>
    <property type="match status" value="1"/>
</dbReference>
<dbReference type="CDD" id="cd01335">
    <property type="entry name" value="Radical_SAM"/>
    <property type="match status" value="1"/>
</dbReference>
<dbReference type="InterPro" id="IPR058240">
    <property type="entry name" value="rSAM_sf"/>
</dbReference>
<evidence type="ECO:0000256" key="5">
    <source>
        <dbReference type="ARBA" id="ARBA00023014"/>
    </source>
</evidence>
<dbReference type="Gene3D" id="3.40.50.280">
    <property type="entry name" value="Cobalamin-binding domain"/>
    <property type="match status" value="1"/>
</dbReference>
<feature type="domain" description="B12-binding" evidence="6">
    <location>
        <begin position="14"/>
        <end position="148"/>
    </location>
</feature>
<dbReference type="SFLD" id="SFLDS00029">
    <property type="entry name" value="Radical_SAM"/>
    <property type="match status" value="1"/>
</dbReference>
<dbReference type="EMBL" id="JBEPMJ010000060">
    <property type="protein sequence ID" value="MET3752532.1"/>
    <property type="molecule type" value="Genomic_DNA"/>
</dbReference>
<evidence type="ECO:0000256" key="1">
    <source>
        <dbReference type="ARBA" id="ARBA00001966"/>
    </source>
</evidence>
<dbReference type="CDD" id="cd02068">
    <property type="entry name" value="radical_SAM_B12_BD"/>
    <property type="match status" value="1"/>
</dbReference>
<evidence type="ECO:0000259" key="6">
    <source>
        <dbReference type="PROSITE" id="PS51332"/>
    </source>
</evidence>
<dbReference type="InterPro" id="IPR007197">
    <property type="entry name" value="rSAM"/>
</dbReference>
<evidence type="ECO:0000256" key="3">
    <source>
        <dbReference type="ARBA" id="ARBA00022723"/>
    </source>
</evidence>
<keyword evidence="9" id="KW-1185">Reference proteome</keyword>
<dbReference type="Proteomes" id="UP001549106">
    <property type="component" value="Unassembled WGS sequence"/>
</dbReference>
<dbReference type="PANTHER" id="PTHR43409">
    <property type="entry name" value="ANAEROBIC MAGNESIUM-PROTOPORPHYRIN IX MONOMETHYL ESTER CYCLASE-RELATED"/>
    <property type="match status" value="1"/>
</dbReference>
<dbReference type="PROSITE" id="PS51918">
    <property type="entry name" value="RADICAL_SAM"/>
    <property type="match status" value="1"/>
</dbReference>
<dbReference type="SUPFAM" id="SSF52242">
    <property type="entry name" value="Cobalamin (vitamin B12)-binding domain"/>
    <property type="match status" value="1"/>
</dbReference>
<dbReference type="InterPro" id="IPR036724">
    <property type="entry name" value="Cobalamin-bd_sf"/>
</dbReference>
<protein>
    <submittedName>
        <fullName evidence="8">Radical SAM superfamily enzyme YgiQ (UPF0313 family)</fullName>
    </submittedName>
</protein>
<dbReference type="SFLD" id="SFLDG01082">
    <property type="entry name" value="B12-binding_domain_containing"/>
    <property type="match status" value="1"/>
</dbReference>
<evidence type="ECO:0000313" key="8">
    <source>
        <dbReference type="EMBL" id="MET3752532.1"/>
    </source>
</evidence>
<keyword evidence="2" id="KW-0949">S-adenosyl-L-methionine</keyword>
<organism evidence="8 9">
    <name type="scientific">Blautia caecimuris</name>
    <dbReference type="NCBI Taxonomy" id="1796615"/>
    <lineage>
        <taxon>Bacteria</taxon>
        <taxon>Bacillati</taxon>
        <taxon>Bacillota</taxon>
        <taxon>Clostridia</taxon>
        <taxon>Lachnospirales</taxon>
        <taxon>Lachnospiraceae</taxon>
        <taxon>Blautia</taxon>
    </lineage>
</organism>
<dbReference type="InterPro" id="IPR006638">
    <property type="entry name" value="Elp3/MiaA/NifB-like_rSAM"/>
</dbReference>
<dbReference type="Pfam" id="PF02310">
    <property type="entry name" value="B12-binding"/>
    <property type="match status" value="1"/>
</dbReference>
<gene>
    <name evidence="8" type="ORF">ABID24_003806</name>
</gene>
<dbReference type="Pfam" id="PF04055">
    <property type="entry name" value="Radical_SAM"/>
    <property type="match status" value="1"/>
</dbReference>
<dbReference type="Gene3D" id="3.80.30.20">
    <property type="entry name" value="tm_1862 like domain"/>
    <property type="match status" value="1"/>
</dbReference>
<evidence type="ECO:0000256" key="2">
    <source>
        <dbReference type="ARBA" id="ARBA00022691"/>
    </source>
</evidence>
<dbReference type="RefSeq" id="WP_257465772.1">
    <property type="nucleotide sequence ID" value="NZ_JANJZT010000059.1"/>
</dbReference>
<feature type="domain" description="Radical SAM core" evidence="7">
    <location>
        <begin position="193"/>
        <end position="420"/>
    </location>
</feature>
<accession>A0ABV2MB29</accession>
<reference evidence="8 9" key="1">
    <citation type="submission" date="2024-06" db="EMBL/GenBank/DDBJ databases">
        <title>Genomic Encyclopedia of Type Strains, Phase IV (KMG-IV): sequencing the most valuable type-strain genomes for metagenomic binning, comparative biology and taxonomic classification.</title>
        <authorList>
            <person name="Goeker M."/>
        </authorList>
    </citation>
    <scope>NUCLEOTIDE SEQUENCE [LARGE SCALE GENOMIC DNA]</scope>
    <source>
        <strain evidence="8 9">DSM 29492</strain>
    </source>
</reference>
<dbReference type="SMART" id="SM00729">
    <property type="entry name" value="Elp3"/>
    <property type="match status" value="1"/>
</dbReference>
<dbReference type="InterPro" id="IPR051198">
    <property type="entry name" value="BchE-like"/>
</dbReference>
<dbReference type="InterPro" id="IPR034466">
    <property type="entry name" value="Methyltransferase_Class_B"/>
</dbReference>